<evidence type="ECO:0000259" key="2">
    <source>
        <dbReference type="PROSITE" id="PS50112"/>
    </source>
</evidence>
<comment type="caution">
    <text evidence="5">The sequence shown here is derived from an EMBL/GenBank/DDBJ whole genome shotgun (WGS) entry which is preliminary data.</text>
</comment>
<accession>A0A6N7LPW6</accession>
<dbReference type="SUPFAM" id="SSF55781">
    <property type="entry name" value="GAF domain-like"/>
    <property type="match status" value="1"/>
</dbReference>
<evidence type="ECO:0000256" key="1">
    <source>
        <dbReference type="SAM" id="Coils"/>
    </source>
</evidence>
<dbReference type="SMART" id="SM00091">
    <property type="entry name" value="PAS"/>
    <property type="match status" value="1"/>
</dbReference>
<keyword evidence="6" id="KW-1185">Reference proteome</keyword>
<protein>
    <submittedName>
        <fullName evidence="5">Diguanylate cyclase</fullName>
    </submittedName>
</protein>
<keyword evidence="1" id="KW-0175">Coiled coil</keyword>
<dbReference type="CDD" id="cd00130">
    <property type="entry name" value="PAS"/>
    <property type="match status" value="1"/>
</dbReference>
<dbReference type="InterPro" id="IPR001610">
    <property type="entry name" value="PAC"/>
</dbReference>
<dbReference type="InterPro" id="IPR003018">
    <property type="entry name" value="GAF"/>
</dbReference>
<dbReference type="SMART" id="SM00086">
    <property type="entry name" value="PAC"/>
    <property type="match status" value="1"/>
</dbReference>
<dbReference type="InterPro" id="IPR000014">
    <property type="entry name" value="PAS"/>
</dbReference>
<dbReference type="SMART" id="SM00267">
    <property type="entry name" value="GGDEF"/>
    <property type="match status" value="1"/>
</dbReference>
<dbReference type="InterPro" id="IPR029016">
    <property type="entry name" value="GAF-like_dom_sf"/>
</dbReference>
<dbReference type="InterPro" id="IPR013655">
    <property type="entry name" value="PAS_fold_3"/>
</dbReference>
<feature type="domain" description="GGDEF" evidence="4">
    <location>
        <begin position="353"/>
        <end position="486"/>
    </location>
</feature>
<dbReference type="PANTHER" id="PTHR44757:SF2">
    <property type="entry name" value="BIOFILM ARCHITECTURE MAINTENANCE PROTEIN MBAA"/>
    <property type="match status" value="1"/>
</dbReference>
<dbReference type="SUPFAM" id="SSF55073">
    <property type="entry name" value="Nucleotide cyclase"/>
    <property type="match status" value="1"/>
</dbReference>
<dbReference type="InterPro" id="IPR052155">
    <property type="entry name" value="Biofilm_reg_signaling"/>
</dbReference>
<organism evidence="5 6">
    <name type="scientific">Alcanivorax sediminis</name>
    <dbReference type="NCBI Taxonomy" id="2663008"/>
    <lineage>
        <taxon>Bacteria</taxon>
        <taxon>Pseudomonadati</taxon>
        <taxon>Pseudomonadota</taxon>
        <taxon>Gammaproteobacteria</taxon>
        <taxon>Oceanospirillales</taxon>
        <taxon>Alcanivoracaceae</taxon>
        <taxon>Alcanivorax</taxon>
    </lineage>
</organism>
<dbReference type="SUPFAM" id="SSF55785">
    <property type="entry name" value="PYP-like sensor domain (PAS domain)"/>
    <property type="match status" value="1"/>
</dbReference>
<evidence type="ECO:0000313" key="6">
    <source>
        <dbReference type="Proteomes" id="UP000469421"/>
    </source>
</evidence>
<dbReference type="PROSITE" id="PS50112">
    <property type="entry name" value="PAS"/>
    <property type="match status" value="1"/>
</dbReference>
<dbReference type="Gene3D" id="3.30.70.270">
    <property type="match status" value="1"/>
</dbReference>
<dbReference type="CDD" id="cd01949">
    <property type="entry name" value="GGDEF"/>
    <property type="match status" value="1"/>
</dbReference>
<evidence type="ECO:0000259" key="3">
    <source>
        <dbReference type="PROSITE" id="PS50113"/>
    </source>
</evidence>
<dbReference type="InterPro" id="IPR000160">
    <property type="entry name" value="GGDEF_dom"/>
</dbReference>
<dbReference type="InterPro" id="IPR035965">
    <property type="entry name" value="PAS-like_dom_sf"/>
</dbReference>
<feature type="domain" description="PAC" evidence="3">
    <location>
        <begin position="255"/>
        <end position="307"/>
    </location>
</feature>
<dbReference type="InterPro" id="IPR029787">
    <property type="entry name" value="Nucleotide_cyclase"/>
</dbReference>
<dbReference type="SMART" id="SM00065">
    <property type="entry name" value="GAF"/>
    <property type="match status" value="1"/>
</dbReference>
<dbReference type="RefSeq" id="WP_328594194.1">
    <property type="nucleotide sequence ID" value="NZ_WIRE01000001.1"/>
</dbReference>
<dbReference type="Gene3D" id="3.30.450.20">
    <property type="entry name" value="PAS domain"/>
    <property type="match status" value="1"/>
</dbReference>
<dbReference type="NCBIfam" id="TIGR00254">
    <property type="entry name" value="GGDEF"/>
    <property type="match status" value="1"/>
</dbReference>
<dbReference type="Proteomes" id="UP000469421">
    <property type="component" value="Unassembled WGS sequence"/>
</dbReference>
<dbReference type="InterPro" id="IPR000700">
    <property type="entry name" value="PAS-assoc_C"/>
</dbReference>
<dbReference type="Pfam" id="PF13185">
    <property type="entry name" value="GAF_2"/>
    <property type="match status" value="1"/>
</dbReference>
<evidence type="ECO:0000313" key="5">
    <source>
        <dbReference type="EMBL" id="MQX52269.1"/>
    </source>
</evidence>
<dbReference type="PROSITE" id="PS50887">
    <property type="entry name" value="GGDEF"/>
    <property type="match status" value="1"/>
</dbReference>
<dbReference type="Gene3D" id="3.30.450.40">
    <property type="match status" value="1"/>
</dbReference>
<dbReference type="Pfam" id="PF00990">
    <property type="entry name" value="GGDEF"/>
    <property type="match status" value="1"/>
</dbReference>
<name>A0A6N7LPW6_9GAMM</name>
<dbReference type="Pfam" id="PF08447">
    <property type="entry name" value="PAS_3"/>
    <property type="match status" value="1"/>
</dbReference>
<gene>
    <name evidence="5" type="ORF">GFN93_03350</name>
</gene>
<proteinExistence type="predicted"/>
<dbReference type="PROSITE" id="PS50113">
    <property type="entry name" value="PAC"/>
    <property type="match status" value="1"/>
</dbReference>
<dbReference type="EMBL" id="WIRE01000001">
    <property type="protein sequence ID" value="MQX52269.1"/>
    <property type="molecule type" value="Genomic_DNA"/>
</dbReference>
<dbReference type="PANTHER" id="PTHR44757">
    <property type="entry name" value="DIGUANYLATE CYCLASE DGCP"/>
    <property type="match status" value="1"/>
</dbReference>
<dbReference type="AlphaFoldDB" id="A0A6N7LPW6"/>
<sequence length="493" mass="53764">MDDLRDFSVTSMRTLHQLSLLDRTDLSALFQAYLDSGCELLGLSTGIVSQIEQDRYTVSAVSGGGDLIKQGDVFPLGDTYCQAVVTKRGTVALHHVGALEEMRTHPVYQGMQLESYIGTPLRVGDKIAGTLNFSATGVRAEPFTVEELEFIELMAQSLSHALEQDQLRHSQAQSHSAREASEALFEAAFQHAAIPMAIVAPDGHWLRVNDAVCDLLGYSSQELLAMDFQTITHPDDLHTDLAHVQSLLCGDKNQYWMQKRYFHRNGELVWALLAVSIVRNADGSPRCFLSQIKDISAQRDAESALLENRDELEQLNQELAQLARIDSLTGLSNRTVMMEHLRHAHGSSLRSGEPLACLLMEVDGFRGINETFGHSEGDALLVAVADCLKSVIGKRGEVGRYSADVFMAVLPESGINSALQMADRCLQGVAGLDGVPQPLSLSIGVAALLPDEEPPQPDMDDLLRTADQALYATRETGGNGVRALRVETVVVTA</sequence>
<evidence type="ECO:0000259" key="4">
    <source>
        <dbReference type="PROSITE" id="PS50887"/>
    </source>
</evidence>
<reference evidence="5 6" key="1">
    <citation type="submission" date="2019-10" db="EMBL/GenBank/DDBJ databases">
        <title>Alcanivorax sp.PA15-N-34 draft genome sequence.</title>
        <authorList>
            <person name="Liao X."/>
            <person name="Shao Z."/>
        </authorList>
    </citation>
    <scope>NUCLEOTIDE SEQUENCE [LARGE SCALE GENOMIC DNA]</scope>
    <source>
        <strain evidence="5 6">PA15-N-34</strain>
    </source>
</reference>
<dbReference type="NCBIfam" id="TIGR00229">
    <property type="entry name" value="sensory_box"/>
    <property type="match status" value="1"/>
</dbReference>
<feature type="domain" description="PAS" evidence="2">
    <location>
        <begin position="181"/>
        <end position="251"/>
    </location>
</feature>
<dbReference type="InterPro" id="IPR043128">
    <property type="entry name" value="Rev_trsase/Diguanyl_cyclase"/>
</dbReference>
<feature type="coiled-coil region" evidence="1">
    <location>
        <begin position="298"/>
        <end position="325"/>
    </location>
</feature>